<dbReference type="Pfam" id="PF00722">
    <property type="entry name" value="Glyco_hydro_16"/>
    <property type="match status" value="1"/>
</dbReference>
<dbReference type="InterPro" id="IPR032812">
    <property type="entry name" value="SbsA_Ig"/>
</dbReference>
<dbReference type="InterPro" id="IPR046540">
    <property type="entry name" value="DMFA2_C"/>
</dbReference>
<dbReference type="SUPFAM" id="SSF81296">
    <property type="entry name" value="E set domains"/>
    <property type="match status" value="1"/>
</dbReference>
<dbReference type="InterPro" id="IPR008963">
    <property type="entry name" value="Purple_acid_Pase-like_N"/>
</dbReference>
<evidence type="ECO:0000313" key="5">
    <source>
        <dbReference type="EMBL" id="GGM89966.1"/>
    </source>
</evidence>
<name>A0ABQ2HUB1_9BACT</name>
<protein>
    <submittedName>
        <fullName evidence="5">Uncharacterized protein</fullName>
    </submittedName>
</protein>
<dbReference type="Pfam" id="PF13205">
    <property type="entry name" value="Big_5"/>
    <property type="match status" value="1"/>
</dbReference>
<proteinExistence type="inferred from homology"/>
<evidence type="ECO:0000259" key="4">
    <source>
        <dbReference type="PROSITE" id="PS51762"/>
    </source>
</evidence>
<dbReference type="Gene3D" id="2.60.40.1220">
    <property type="match status" value="1"/>
</dbReference>
<keyword evidence="6" id="KW-1185">Reference proteome</keyword>
<dbReference type="SMART" id="SM00060">
    <property type="entry name" value="FN3"/>
    <property type="match status" value="1"/>
</dbReference>
<comment type="caution">
    <text evidence="5">The sequence shown here is derived from an EMBL/GenBank/DDBJ whole genome shotgun (WGS) entry which is preliminary data.</text>
</comment>
<dbReference type="InterPro" id="IPR014755">
    <property type="entry name" value="Cu-Rt/internalin_Ig-like"/>
</dbReference>
<dbReference type="CDD" id="cd00063">
    <property type="entry name" value="FN3"/>
    <property type="match status" value="1"/>
</dbReference>
<organism evidence="5 6">
    <name type="scientific">Dyadobacter beijingensis</name>
    <dbReference type="NCBI Taxonomy" id="365489"/>
    <lineage>
        <taxon>Bacteria</taxon>
        <taxon>Pseudomonadati</taxon>
        <taxon>Bacteroidota</taxon>
        <taxon>Cytophagia</taxon>
        <taxon>Cytophagales</taxon>
        <taxon>Spirosomataceae</taxon>
        <taxon>Dyadobacter</taxon>
    </lineage>
</organism>
<dbReference type="Pfam" id="PF13313">
    <property type="entry name" value="DUF4082"/>
    <property type="match status" value="1"/>
</dbReference>
<evidence type="ECO:0000256" key="1">
    <source>
        <dbReference type="ARBA" id="ARBA00006865"/>
    </source>
</evidence>
<dbReference type="EMBL" id="BMLI01000001">
    <property type="protein sequence ID" value="GGM89966.1"/>
    <property type="molecule type" value="Genomic_DNA"/>
</dbReference>
<accession>A0ABQ2HUB1</accession>
<dbReference type="Proteomes" id="UP000632339">
    <property type="component" value="Unassembled WGS sequence"/>
</dbReference>
<dbReference type="PROSITE" id="PS50853">
    <property type="entry name" value="FN3"/>
    <property type="match status" value="1"/>
</dbReference>
<dbReference type="Pfam" id="PF17957">
    <property type="entry name" value="Big_7"/>
    <property type="match status" value="1"/>
</dbReference>
<sequence length="2112" mass="223115">MIGLLSTQTAAQNQIVTENGLEGSLPSVWDVGDAGDLTIQGFATDISYNKGETAVFKIKTDAAAYTVTIYRLGYYGGTGARLKGTAQISAVLPQTQPTCLTDPATGLVDCGNWAQSASWQIPGDAVSGIYIAKLVRGDNQGASHITFVVRDDGSSAALMFQTSDATWQAYNVYGDNGNGRSLYTGAGGKASKVSYNRPFLTRSGGGGGGAYEDFLFNSEYPMIRFLEKNGFDVTYTTNVDTDRRGALIANHQVFMSVGHDEYWSKGMRQHVTAARDSRTHLAFFSGNEIYWKTRWENSVDVAGTPYRTLVCYKEGADGENQCNGKCDTSTDEWTGLWRSGCEFAAADGCNPENELTGQISWEGTTGTIQVPSDYKSLRFWRNTTVASINDGTSATLAENTLGYEWNPEQESYRSSYPAGRIILSRTVVAGKTHHLSLYRHSGGALVFGAGTVQWAWGLDDQHDRGSDPVSLAMQQATINLFADMGVQPQTIQEELTIATESGDLQAPTVQITAPAEAGSVAAGSEVVISGTAADANIVAGVEVSVNGGITWHRATGTNSWTYAWVPASQGAATVRARSFDDSGNISTIAATNVDVTEPGILPCPCTVFRATDVPDQTLNQDGNQAIQLGMKFRSSIDGFVTGARFYKHPGNIGTHIGQLYSRAGDLLAQATFINETASGWQQVMFSQPVAILANTTYIISYHSGSAFYSAANPYFDAARINGPLKGLANDEDGKNGVYKYSPAPAFPTDNYQSSNYFVDVVFETEDRPDVTPPTVIATVPGANAAGINISSNITVRFSEAIDPATVSNASIVFSNAGQEVAASIAYDAGNLMVTIDPATALGYATTYNVLVKGGAAAARIKDIAGNALAADLSFSFTTQPAPGPSPNDGPGGPILVISSVSNPFSRYPVEILRAEGLNEFAAKDIAEISADPGLLNSYDVIVLGEIGLSGDNITVLTNWVNAGGTLIAFKPAAGLAPLFGITPAGGTLTDKYLKVQTATGPGAGIVDESIQFHGTADLYTLNGATSIATLFSDAGTATLHPAVTLNKVGANGGQAVAFTYDLARSVVYTRQGNPAWSGQKRDGQEGPIRSDDLFYPDWIDFNKVGIPQADEQQRLLANIILQGNLHKKPLPRFWYLPRGLKAAVIMTGDDHGNGGTSARFEEYVTKSTANDQQAVDNWTAVRGTSYIYPGTPITAAQAAAFQAQGFEIGLHLSTGCNNFDENSLRGFFSDQLAQMSAAFPGLSPTITHRTHCIAWSDWATMPKLELENGIRLDVNYYYWPGQWVGNRPGMFTGSGIPMRFADRDGSLIDVYQATTQLTDESGIDYPAHIAYLLDNATGSKGYYGVFTANMHTDAASSAGSDAIISAAQARQIPVIAARQMLTWLDGRNNSSFGAVSWTANALQFDIAAAAGSNNMQAMVPSAAQSGQLTGITANGNAVAYTTQTIKGISYAFFPANNGSYIATYEAVANQAPQITNLIVTQPAPGSATFTWSTDEPASTLVYYGTGADQLNQSAAGEGGLVTSHSVTITGLAAGSTYYFRVSSADALSASSTSPASPDAPLSFATAAEPEPACFEDLTFENFNSGETGSGSAVTNAGVTLKPALSEEFSILPPTDQWQSFPWSGGGSSVITSGQLVVNGARFNTQPEGATLSPGTSLEFVGTFGASSFQHIGFGAGNNVDMYNNTATWIMFSTGSSTNVLQARVNLNGAAENVNLPGNFNGTPHLYRIDWNPANILFYIDGALVHTSNTALATPMRVGISDFSESAPGVSVDWLRVTPYQPSGTFTSRVFDGGMPKTWGAATWSAGVPDGASLQLFQRQGNVAVPDASWTAFAPIPSSGSDVGGSSRYIQYRADLATSNTAVTPVLQKMAIACGDVVVICNAGTDQVVLSEATASNMCPVTTVNLGALVTSAAPAGTTVVFYTTAGHQEGTLVADPSVAPVPGVYYAFYFDGANACFNTDNSSAVVTTTSVDCSGPSDLRPYMVMDNVEFTTAVTTNPLVIRIRNTKINTNATARIYLQIFKPTSASVITLTGQSAADWVQSSVNISFYEFYTDVDIPYSSTGGYNITASLTIPASPSKGAYNFRTFIKDNSGGEVPAGYTNNNVIIGVSKQ</sequence>
<dbReference type="SUPFAM" id="SSF49899">
    <property type="entry name" value="Concanavalin A-like lectins/glucanases"/>
    <property type="match status" value="1"/>
</dbReference>
<dbReference type="SUPFAM" id="SSF49363">
    <property type="entry name" value="Purple acid phosphatase, N-terminal domain"/>
    <property type="match status" value="1"/>
</dbReference>
<evidence type="ECO:0000313" key="6">
    <source>
        <dbReference type="Proteomes" id="UP000632339"/>
    </source>
</evidence>
<dbReference type="InterPro" id="IPR015914">
    <property type="entry name" value="PAPs_N"/>
</dbReference>
<dbReference type="Gene3D" id="2.60.120.200">
    <property type="match status" value="1"/>
</dbReference>
<dbReference type="InterPro" id="IPR013320">
    <property type="entry name" value="ConA-like_dom_sf"/>
</dbReference>
<dbReference type="InterPro" id="IPR025141">
    <property type="entry name" value="DUF4082"/>
</dbReference>
<evidence type="ECO:0000256" key="2">
    <source>
        <dbReference type="ARBA" id="ARBA00022729"/>
    </source>
</evidence>
<dbReference type="Gene3D" id="2.60.40.10">
    <property type="entry name" value="Immunoglobulins"/>
    <property type="match status" value="1"/>
</dbReference>
<dbReference type="Gene3D" id="3.40.50.880">
    <property type="match status" value="1"/>
</dbReference>
<dbReference type="InterPro" id="IPR014756">
    <property type="entry name" value="Ig_E-set"/>
</dbReference>
<evidence type="ECO:0000259" key="3">
    <source>
        <dbReference type="PROSITE" id="PS50853"/>
    </source>
</evidence>
<comment type="similarity">
    <text evidence="1">Belongs to the glycosyl hydrolase 16 family.</text>
</comment>
<feature type="domain" description="GH16" evidence="4">
    <location>
        <begin position="1561"/>
        <end position="1782"/>
    </location>
</feature>
<keyword evidence="2" id="KW-0732">Signal</keyword>
<dbReference type="PROSITE" id="PS51762">
    <property type="entry name" value="GH16_2"/>
    <property type="match status" value="1"/>
</dbReference>
<dbReference type="InterPro" id="IPR003961">
    <property type="entry name" value="FN3_dom"/>
</dbReference>
<dbReference type="SUPFAM" id="SSF52317">
    <property type="entry name" value="Class I glutamine amidotransferase-like"/>
    <property type="match status" value="1"/>
</dbReference>
<feature type="domain" description="Fibronectin type-III" evidence="3">
    <location>
        <begin position="1473"/>
        <end position="1568"/>
    </location>
</feature>
<dbReference type="InterPro" id="IPR000757">
    <property type="entry name" value="Beta-glucanase-like"/>
</dbReference>
<dbReference type="Pfam" id="PF20254">
    <property type="entry name" value="DMFA2_C"/>
    <property type="match status" value="1"/>
</dbReference>
<gene>
    <name evidence="5" type="ORF">GCM10010967_23560</name>
</gene>
<dbReference type="Pfam" id="PF16656">
    <property type="entry name" value="Pur_ac_phosph_N"/>
    <property type="match status" value="1"/>
</dbReference>
<dbReference type="Gene3D" id="2.60.40.380">
    <property type="entry name" value="Purple acid phosphatase-like, N-terminal"/>
    <property type="match status" value="1"/>
</dbReference>
<reference evidence="6" key="1">
    <citation type="journal article" date="2019" name="Int. J. Syst. Evol. Microbiol.">
        <title>The Global Catalogue of Microorganisms (GCM) 10K type strain sequencing project: providing services to taxonomists for standard genome sequencing and annotation.</title>
        <authorList>
            <consortium name="The Broad Institute Genomics Platform"/>
            <consortium name="The Broad Institute Genome Sequencing Center for Infectious Disease"/>
            <person name="Wu L."/>
            <person name="Ma J."/>
        </authorList>
    </citation>
    <scope>NUCLEOTIDE SEQUENCE [LARGE SCALE GENOMIC DNA]</scope>
    <source>
        <strain evidence="6">CGMCC 1.6375</strain>
    </source>
</reference>
<dbReference type="InterPro" id="IPR013783">
    <property type="entry name" value="Ig-like_fold"/>
</dbReference>
<dbReference type="InterPro" id="IPR029062">
    <property type="entry name" value="Class_I_gatase-like"/>
</dbReference>